<dbReference type="SUPFAM" id="SSF51011">
    <property type="entry name" value="Glycosyl hydrolase domain"/>
    <property type="match status" value="1"/>
</dbReference>
<keyword evidence="7 13" id="KW-0378">Hydrolase</keyword>
<dbReference type="InterPro" id="IPR006046">
    <property type="entry name" value="Alpha_amylase"/>
</dbReference>
<dbReference type="CDD" id="cd11317">
    <property type="entry name" value="AmyAc_bac_euk_AmyA"/>
    <property type="match status" value="1"/>
</dbReference>
<name>A0A914ATZ9_PATMI</name>
<dbReference type="Gene3D" id="3.20.20.80">
    <property type="entry name" value="Glycosidases"/>
    <property type="match status" value="1"/>
</dbReference>
<dbReference type="InterPro" id="IPR006048">
    <property type="entry name" value="A-amylase/branching_C"/>
</dbReference>
<accession>A0A914ATZ9</accession>
<feature type="signal peptide" evidence="14">
    <location>
        <begin position="1"/>
        <end position="16"/>
    </location>
</feature>
<dbReference type="SMART" id="SM00642">
    <property type="entry name" value="Aamy"/>
    <property type="match status" value="1"/>
</dbReference>
<dbReference type="InterPro" id="IPR031319">
    <property type="entry name" value="A-amylase_C"/>
</dbReference>
<dbReference type="PANTHER" id="PTHR43447">
    <property type="entry name" value="ALPHA-AMYLASE"/>
    <property type="match status" value="1"/>
</dbReference>
<evidence type="ECO:0000256" key="10">
    <source>
        <dbReference type="ARBA" id="ARBA00023277"/>
    </source>
</evidence>
<evidence type="ECO:0000259" key="16">
    <source>
        <dbReference type="SMART" id="SM00642"/>
    </source>
</evidence>
<evidence type="ECO:0000256" key="7">
    <source>
        <dbReference type="ARBA" id="ARBA00022801"/>
    </source>
</evidence>
<dbReference type="EC" id="3.2.1.1" evidence="5 13"/>
<sequence length="491" mass="55336">MAIIWVFCLFLGVAVAQWDAHTMDNRQVIVHLFEWKWKDIANECENWLGPHGFAGVQVSPPNENIKLEPERHWYERYQPIGYGLDTRSGNENEFKDMVNRCFKVGVRIYVDAVINHMAANTPDGSGPYDFWRVPYSELDFNYPQGKCPTPSGIDYSNVDSIRNCDLKGLKDLDLGKDYVRGKIAEYLNRLIDMGVAGFRFDAAKHMWPGDLQPIYNRLKNLNTNFGFPSNARPFVVQEVIDQGGEAVSAWEYLNIGRVTEFNYGIKLAEGFYKKNPLKSFQNFGEAWGFIPDYNSLVFVDNHDNQRGHGGGGGIITHKDSRRYKMANAFMLAHPYGLTRVMSSFAFSDPNSSPPKDAAGNIISPIFYADNTCGNGWVCEHRWRQIKNMVDFRRVTVSQAFANWWDNGFYQIAFGRGNKGFIVINNEDFSLSQTLQTGLPSGTYCNIILGDFNNGKCTGPTVYVDSNGFAKFDIAGSGNDDPVVAIHVGAKQ</sequence>
<dbReference type="GO" id="GO:0005975">
    <property type="term" value="P:carbohydrate metabolic process"/>
    <property type="evidence" value="ECO:0007669"/>
    <property type="project" value="InterPro"/>
</dbReference>
<evidence type="ECO:0000259" key="15">
    <source>
        <dbReference type="SMART" id="SM00632"/>
    </source>
</evidence>
<reference evidence="17" key="1">
    <citation type="submission" date="2022-11" db="UniProtKB">
        <authorList>
            <consortium name="EnsemblMetazoa"/>
        </authorList>
    </citation>
    <scope>IDENTIFICATION</scope>
</reference>
<feature type="domain" description="Glycosyl hydrolase family 13 catalytic" evidence="16">
    <location>
        <begin position="27"/>
        <end position="392"/>
    </location>
</feature>
<dbReference type="InterPro" id="IPR006047">
    <property type="entry name" value="GH13_cat_dom"/>
</dbReference>
<dbReference type="RefSeq" id="XP_038066969.1">
    <property type="nucleotide sequence ID" value="XM_038211041.1"/>
</dbReference>
<dbReference type="AlphaFoldDB" id="A0A914ATZ9"/>
<keyword evidence="18" id="KW-1185">Reference proteome</keyword>
<dbReference type="PRINTS" id="PR00110">
    <property type="entry name" value="ALPHAAMYLASE"/>
</dbReference>
<evidence type="ECO:0000256" key="6">
    <source>
        <dbReference type="ARBA" id="ARBA00022723"/>
    </source>
</evidence>
<evidence type="ECO:0000256" key="11">
    <source>
        <dbReference type="ARBA" id="ARBA00023295"/>
    </source>
</evidence>
<feature type="domain" description="Alpha-amylase C-terminal" evidence="15">
    <location>
        <begin position="401"/>
        <end position="490"/>
    </location>
</feature>
<protein>
    <recommendedName>
        <fullName evidence="5 13">Alpha-amylase</fullName>
        <ecNumber evidence="5 13">3.2.1.1</ecNumber>
    </recommendedName>
</protein>
<evidence type="ECO:0000256" key="13">
    <source>
        <dbReference type="RuleBase" id="RU361134"/>
    </source>
</evidence>
<dbReference type="Pfam" id="PF02806">
    <property type="entry name" value="Alpha-amylase_C"/>
    <property type="match status" value="1"/>
</dbReference>
<dbReference type="SMART" id="SM00632">
    <property type="entry name" value="Aamy_C"/>
    <property type="match status" value="1"/>
</dbReference>
<keyword evidence="10 13" id="KW-0119">Carbohydrate metabolism</keyword>
<evidence type="ECO:0000256" key="8">
    <source>
        <dbReference type="ARBA" id="ARBA00022837"/>
    </source>
</evidence>
<keyword evidence="11 13" id="KW-0326">Glycosidase</keyword>
<evidence type="ECO:0000256" key="12">
    <source>
        <dbReference type="RuleBase" id="RU003615"/>
    </source>
</evidence>
<keyword evidence="14" id="KW-0732">Signal</keyword>
<dbReference type="Gene3D" id="2.60.40.1180">
    <property type="entry name" value="Golgi alpha-mannosidase II"/>
    <property type="match status" value="1"/>
</dbReference>
<evidence type="ECO:0000313" key="18">
    <source>
        <dbReference type="Proteomes" id="UP000887568"/>
    </source>
</evidence>
<dbReference type="GO" id="GO:0004556">
    <property type="term" value="F:alpha-amylase activity"/>
    <property type="evidence" value="ECO:0007669"/>
    <property type="project" value="UniProtKB-UniRule"/>
</dbReference>
<dbReference type="SUPFAM" id="SSF51445">
    <property type="entry name" value="(Trans)glycosidases"/>
    <property type="match status" value="1"/>
</dbReference>
<evidence type="ECO:0000256" key="4">
    <source>
        <dbReference type="ARBA" id="ARBA00008061"/>
    </source>
</evidence>
<evidence type="ECO:0000256" key="14">
    <source>
        <dbReference type="SAM" id="SignalP"/>
    </source>
</evidence>
<evidence type="ECO:0000256" key="5">
    <source>
        <dbReference type="ARBA" id="ARBA00012595"/>
    </source>
</evidence>
<evidence type="ECO:0000313" key="17">
    <source>
        <dbReference type="EnsemblMetazoa" id="XP_038066969.1"/>
    </source>
</evidence>
<evidence type="ECO:0000256" key="1">
    <source>
        <dbReference type="ARBA" id="ARBA00000548"/>
    </source>
</evidence>
<evidence type="ECO:0000256" key="3">
    <source>
        <dbReference type="ARBA" id="ARBA00001923"/>
    </source>
</evidence>
<feature type="chain" id="PRO_5037249049" description="Alpha-amylase" evidence="14">
    <location>
        <begin position="17"/>
        <end position="491"/>
    </location>
</feature>
<keyword evidence="9" id="KW-0868">Chloride</keyword>
<comment type="cofactor">
    <cofactor evidence="3">
        <name>chloride</name>
        <dbReference type="ChEBI" id="CHEBI:17996"/>
    </cofactor>
</comment>
<dbReference type="OMA" id="GTHGVQS"/>
<proteinExistence type="inferred from homology"/>
<dbReference type="GO" id="GO:0046872">
    <property type="term" value="F:metal ion binding"/>
    <property type="evidence" value="ECO:0007669"/>
    <property type="project" value="UniProtKB-KW"/>
</dbReference>
<keyword evidence="8" id="KW-0106">Calcium</keyword>
<comment type="catalytic activity">
    <reaction evidence="1 13">
        <text>Endohydrolysis of (1-&gt;4)-alpha-D-glucosidic linkages in polysaccharides containing three or more (1-&gt;4)-alpha-linked D-glucose units.</text>
        <dbReference type="EC" id="3.2.1.1"/>
    </reaction>
</comment>
<dbReference type="GeneID" id="119736996"/>
<dbReference type="InterPro" id="IPR013780">
    <property type="entry name" value="Glyco_hydro_b"/>
</dbReference>
<organism evidence="17 18">
    <name type="scientific">Patiria miniata</name>
    <name type="common">Bat star</name>
    <name type="synonym">Asterina miniata</name>
    <dbReference type="NCBI Taxonomy" id="46514"/>
    <lineage>
        <taxon>Eukaryota</taxon>
        <taxon>Metazoa</taxon>
        <taxon>Echinodermata</taxon>
        <taxon>Eleutherozoa</taxon>
        <taxon>Asterozoa</taxon>
        <taxon>Asteroidea</taxon>
        <taxon>Valvatacea</taxon>
        <taxon>Valvatida</taxon>
        <taxon>Asterinidae</taxon>
        <taxon>Patiria</taxon>
    </lineage>
</organism>
<evidence type="ECO:0000256" key="2">
    <source>
        <dbReference type="ARBA" id="ARBA00001913"/>
    </source>
</evidence>
<comment type="cofactor">
    <cofactor evidence="2">
        <name>Ca(2+)</name>
        <dbReference type="ChEBI" id="CHEBI:29108"/>
    </cofactor>
</comment>
<dbReference type="Proteomes" id="UP000887568">
    <property type="component" value="Unplaced"/>
</dbReference>
<comment type="similarity">
    <text evidence="4 12">Belongs to the glycosyl hydrolase 13 family.</text>
</comment>
<dbReference type="OrthoDB" id="550577at2759"/>
<dbReference type="Pfam" id="PF00128">
    <property type="entry name" value="Alpha-amylase"/>
    <property type="match status" value="1"/>
</dbReference>
<evidence type="ECO:0000256" key="9">
    <source>
        <dbReference type="ARBA" id="ARBA00023214"/>
    </source>
</evidence>
<dbReference type="EnsemblMetazoa" id="XM_038211041.1">
    <property type="protein sequence ID" value="XP_038066969.1"/>
    <property type="gene ID" value="LOC119736996"/>
</dbReference>
<keyword evidence="6" id="KW-0479">Metal-binding</keyword>
<dbReference type="InterPro" id="IPR017853">
    <property type="entry name" value="GH"/>
</dbReference>